<evidence type="ECO:0000256" key="1">
    <source>
        <dbReference type="SAM" id="MobiDB-lite"/>
    </source>
</evidence>
<feature type="compositionally biased region" description="Basic and acidic residues" evidence="1">
    <location>
        <begin position="22"/>
        <end position="35"/>
    </location>
</feature>
<feature type="region of interest" description="Disordered" evidence="1">
    <location>
        <begin position="1"/>
        <end position="40"/>
    </location>
</feature>
<proteinExistence type="predicted"/>
<dbReference type="EMBL" id="KQ258272">
    <property type="protein sequence ID" value="KOM25615.1"/>
    <property type="molecule type" value="Genomic_DNA"/>
</dbReference>
<evidence type="ECO:0000313" key="2">
    <source>
        <dbReference type="EMBL" id="KOM25615.1"/>
    </source>
</evidence>
<reference evidence="3" key="1">
    <citation type="journal article" date="2015" name="Proc. Natl. Acad. Sci. U.S.A.">
        <title>Genome sequencing of adzuki bean (Vigna angularis) provides insight into high starch and low fat accumulation and domestication.</title>
        <authorList>
            <person name="Yang K."/>
            <person name="Tian Z."/>
            <person name="Chen C."/>
            <person name="Luo L."/>
            <person name="Zhao B."/>
            <person name="Wang Z."/>
            <person name="Yu L."/>
            <person name="Li Y."/>
            <person name="Sun Y."/>
            <person name="Li W."/>
            <person name="Chen Y."/>
            <person name="Li Y."/>
            <person name="Zhang Y."/>
            <person name="Ai D."/>
            <person name="Zhao J."/>
            <person name="Shang C."/>
            <person name="Ma Y."/>
            <person name="Wu B."/>
            <person name="Wang M."/>
            <person name="Gao L."/>
            <person name="Sun D."/>
            <person name="Zhang P."/>
            <person name="Guo F."/>
            <person name="Wang W."/>
            <person name="Li Y."/>
            <person name="Wang J."/>
            <person name="Varshney R.K."/>
            <person name="Wang J."/>
            <person name="Ling H.Q."/>
            <person name="Wan P."/>
        </authorList>
    </citation>
    <scope>NUCLEOTIDE SEQUENCE</scope>
    <source>
        <strain evidence="3">cv. Jingnong 6</strain>
    </source>
</reference>
<protein>
    <submittedName>
        <fullName evidence="2">Uncharacterized protein</fullName>
    </submittedName>
</protein>
<dbReference type="Proteomes" id="UP000053144">
    <property type="component" value="Unassembled WGS sequence"/>
</dbReference>
<evidence type="ECO:0000313" key="3">
    <source>
        <dbReference type="Proteomes" id="UP000053144"/>
    </source>
</evidence>
<name>A0A0L9T4T6_PHAAN</name>
<gene>
    <name evidence="2" type="ORF">LR48_Vigan125s000500</name>
</gene>
<dbReference type="AlphaFoldDB" id="A0A0L9T4T6"/>
<dbReference type="Gramene" id="KOM25615">
    <property type="protein sequence ID" value="KOM25615"/>
    <property type="gene ID" value="LR48_Vigan125s000500"/>
</dbReference>
<accession>A0A0L9T4T6</accession>
<organism evidence="2 3">
    <name type="scientific">Phaseolus angularis</name>
    <name type="common">Azuki bean</name>
    <name type="synonym">Vigna angularis</name>
    <dbReference type="NCBI Taxonomy" id="3914"/>
    <lineage>
        <taxon>Eukaryota</taxon>
        <taxon>Viridiplantae</taxon>
        <taxon>Streptophyta</taxon>
        <taxon>Embryophyta</taxon>
        <taxon>Tracheophyta</taxon>
        <taxon>Spermatophyta</taxon>
        <taxon>Magnoliopsida</taxon>
        <taxon>eudicotyledons</taxon>
        <taxon>Gunneridae</taxon>
        <taxon>Pentapetalae</taxon>
        <taxon>rosids</taxon>
        <taxon>fabids</taxon>
        <taxon>Fabales</taxon>
        <taxon>Fabaceae</taxon>
        <taxon>Papilionoideae</taxon>
        <taxon>50 kb inversion clade</taxon>
        <taxon>NPAAA clade</taxon>
        <taxon>indigoferoid/millettioid clade</taxon>
        <taxon>Phaseoleae</taxon>
        <taxon>Vigna</taxon>
    </lineage>
</organism>
<sequence length="263" mass="29498">MVVEDQPLIRKRKGGEVIEEPTSSKKMKEVEEPSDRPIPGGVWDPAFNLGHKIAFNLDEPKKKVVEKIIEQQMDDTSLEFTSREAMATWHLAYASDRGVLRVELQKVQTQVKEAKAGLELKKARDQLVADLEQGKKEVFDQKSASTALRVERDALLLTTVEDKKLKEEMGEAIVLEHTRGFKKALRQVSHLFNISTEGVDFEPRKDVYRGCLVPLSEILEGALVGNLNEAEEEVVAETTVVGEVREEDPAVPSTNVDDVVHMQ</sequence>